<evidence type="ECO:0000313" key="2">
    <source>
        <dbReference type="EMBL" id="UQA93326.1"/>
    </source>
</evidence>
<keyword evidence="3" id="KW-1185">Reference proteome</keyword>
<proteinExistence type="predicted"/>
<evidence type="ECO:0000313" key="3">
    <source>
        <dbReference type="Proteomes" id="UP000830115"/>
    </source>
</evidence>
<organism evidence="2 3">
    <name type="scientific">Streptomyces halobius</name>
    <dbReference type="NCBI Taxonomy" id="2879846"/>
    <lineage>
        <taxon>Bacteria</taxon>
        <taxon>Bacillati</taxon>
        <taxon>Actinomycetota</taxon>
        <taxon>Actinomycetes</taxon>
        <taxon>Kitasatosporales</taxon>
        <taxon>Streptomycetaceae</taxon>
        <taxon>Streptomyces</taxon>
    </lineage>
</organism>
<dbReference type="RefSeq" id="WP_248864202.1">
    <property type="nucleotide sequence ID" value="NZ_CP086322.1"/>
</dbReference>
<reference evidence="2" key="1">
    <citation type="submission" date="2021-10" db="EMBL/GenBank/DDBJ databases">
        <title>Streptomyces nigrumlapis sp.nov.,an antimicrobial producing actinobacterium isolated from Black Gobi rocks.</title>
        <authorList>
            <person name="Wen Y."/>
            <person name="Zhang W."/>
            <person name="Liu X.G."/>
        </authorList>
    </citation>
    <scope>NUCLEOTIDE SEQUENCE</scope>
    <source>
        <strain evidence="2">ST13-2-2</strain>
    </source>
</reference>
<protein>
    <submittedName>
        <fullName evidence="2">Uncharacterized protein</fullName>
    </submittedName>
</protein>
<name>A0ABY4MAM9_9ACTN</name>
<gene>
    <name evidence="2" type="ORF">K9S39_17060</name>
</gene>
<dbReference type="Proteomes" id="UP000830115">
    <property type="component" value="Chromosome"/>
</dbReference>
<dbReference type="EMBL" id="CP086322">
    <property type="protein sequence ID" value="UQA93326.1"/>
    <property type="molecule type" value="Genomic_DNA"/>
</dbReference>
<sequence>MTVRTVLVWRWNPPRTPAAACPRNPRAVRPPRPVEPPIDGDKTPIVRPYYVAYEQQPQPVEVVW</sequence>
<evidence type="ECO:0000256" key="1">
    <source>
        <dbReference type="SAM" id="MobiDB-lite"/>
    </source>
</evidence>
<feature type="region of interest" description="Disordered" evidence="1">
    <location>
        <begin position="20"/>
        <end position="41"/>
    </location>
</feature>
<accession>A0ABY4MAM9</accession>